<evidence type="ECO:0000313" key="1">
    <source>
        <dbReference type="EMBL" id="SDD42342.1"/>
    </source>
</evidence>
<accession>A0A1G6ULW9</accession>
<gene>
    <name evidence="1" type="ORF">SAMN05216505_107243</name>
</gene>
<dbReference type="EMBL" id="FMZK01000007">
    <property type="protein sequence ID" value="SDD42342.1"/>
    <property type="molecule type" value="Genomic_DNA"/>
</dbReference>
<reference evidence="2" key="1">
    <citation type="submission" date="2016-10" db="EMBL/GenBank/DDBJ databases">
        <authorList>
            <person name="Varghese N."/>
            <person name="Submissions S."/>
        </authorList>
    </citation>
    <scope>NUCLEOTIDE SEQUENCE [LARGE SCALE GENOMIC DNA]</scope>
    <source>
        <strain evidence="2">CGMCC 4.3504</strain>
    </source>
</reference>
<protein>
    <recommendedName>
        <fullName evidence="3">Nucleotidyltransferase</fullName>
    </recommendedName>
</protein>
<proteinExistence type="predicted"/>
<dbReference type="Proteomes" id="UP000182100">
    <property type="component" value="Unassembled WGS sequence"/>
</dbReference>
<evidence type="ECO:0000313" key="2">
    <source>
        <dbReference type="Proteomes" id="UP000182100"/>
    </source>
</evidence>
<keyword evidence="2" id="KW-1185">Reference proteome</keyword>
<sequence length="87" mass="9977">MHLLRLLASARDVLRTGALTVDVGEERERLLAVKRGQVPWPEVEARMARLEREAGEALRRTPLPARPDRRRIEDFLVRARRASALRG</sequence>
<evidence type="ECO:0008006" key="3">
    <source>
        <dbReference type="Google" id="ProtNLM"/>
    </source>
</evidence>
<dbReference type="STRING" id="67344.SAMN05216505_107243"/>
<dbReference type="AlphaFoldDB" id="A0A1G6ULW9"/>
<organism evidence="1 2">
    <name type="scientific">Streptomyces prasinopilosus</name>
    <dbReference type="NCBI Taxonomy" id="67344"/>
    <lineage>
        <taxon>Bacteria</taxon>
        <taxon>Bacillati</taxon>
        <taxon>Actinomycetota</taxon>
        <taxon>Actinomycetes</taxon>
        <taxon>Kitasatosporales</taxon>
        <taxon>Streptomycetaceae</taxon>
        <taxon>Streptomyces</taxon>
    </lineage>
</organism>
<name>A0A1G6ULW9_9ACTN</name>